<dbReference type="InterPro" id="IPR019076">
    <property type="entry name" value="Spore_lipoprot_YhcN/YlaJ-like"/>
</dbReference>
<dbReference type="Pfam" id="PF09580">
    <property type="entry name" value="Spore_YhcN_YlaJ"/>
    <property type="match status" value="1"/>
</dbReference>
<dbReference type="PROSITE" id="PS51257">
    <property type="entry name" value="PROKAR_LIPOPROTEIN"/>
    <property type="match status" value="1"/>
</dbReference>
<name>A0A372LJS8_9BACI</name>
<dbReference type="AlphaFoldDB" id="A0A372LJS8"/>
<dbReference type="Proteomes" id="UP000262939">
    <property type="component" value="Unassembled WGS sequence"/>
</dbReference>
<dbReference type="OrthoDB" id="2969307at2"/>
<protein>
    <submittedName>
        <fullName evidence="1">Sporulation protein</fullName>
    </submittedName>
</protein>
<sequence length="162" mass="18710">MPGKHFKAVYFLLIQFVILLVAAGCGNEERMKEGTALIQQTDPPALDVRSTTYQKDGLPEKVKKEVAGIDGIYDVAVVQNGKKVLVAYKVNHMRRFQMKKIEKEVNTHLKKRFKDNEFIVSSDYKIFLETVRLNEMLMDQDVPKEKAKKKFKDIESLQKEMT</sequence>
<gene>
    <name evidence="1" type="ORF">D0466_01135</name>
</gene>
<dbReference type="EMBL" id="QVTD01000001">
    <property type="protein sequence ID" value="RFU66744.1"/>
    <property type="molecule type" value="Genomic_DNA"/>
</dbReference>
<reference evidence="1 2" key="1">
    <citation type="submission" date="2018-08" db="EMBL/GenBank/DDBJ databases">
        <title>Bacillus chawlae sp. nov., Bacillus glennii sp. nov., and Bacillus saganii sp. nov. Isolated from the Vehicle Assembly Building at Kennedy Space Center where the Viking Spacecraft were Assembled.</title>
        <authorList>
            <person name="Seuylemezian A."/>
            <person name="Vaishampayan P."/>
        </authorList>
    </citation>
    <scope>NUCLEOTIDE SEQUENCE [LARGE SCALE GENOMIC DNA]</scope>
    <source>
        <strain evidence="1 2">V44-8</strain>
    </source>
</reference>
<accession>A0A372LJS8</accession>
<evidence type="ECO:0000313" key="1">
    <source>
        <dbReference type="EMBL" id="RFU66744.1"/>
    </source>
</evidence>
<evidence type="ECO:0000313" key="2">
    <source>
        <dbReference type="Proteomes" id="UP000262939"/>
    </source>
</evidence>
<proteinExistence type="predicted"/>
<keyword evidence="2" id="KW-1185">Reference proteome</keyword>
<comment type="caution">
    <text evidence="1">The sequence shown here is derived from an EMBL/GenBank/DDBJ whole genome shotgun (WGS) entry which is preliminary data.</text>
</comment>
<organism evidence="1 2">
    <name type="scientific">Peribacillus glennii</name>
    <dbReference type="NCBI Taxonomy" id="2303991"/>
    <lineage>
        <taxon>Bacteria</taxon>
        <taxon>Bacillati</taxon>
        <taxon>Bacillota</taxon>
        <taxon>Bacilli</taxon>
        <taxon>Bacillales</taxon>
        <taxon>Bacillaceae</taxon>
        <taxon>Peribacillus</taxon>
    </lineage>
</organism>
<dbReference type="RefSeq" id="WP_117320715.1">
    <property type="nucleotide sequence ID" value="NZ_QVTD01000001.1"/>
</dbReference>